<evidence type="ECO:0000313" key="3">
    <source>
        <dbReference type="Proteomes" id="UP001149090"/>
    </source>
</evidence>
<dbReference type="Proteomes" id="UP001149090">
    <property type="component" value="Unassembled WGS sequence"/>
</dbReference>
<dbReference type="GO" id="GO:0016787">
    <property type="term" value="F:hydrolase activity"/>
    <property type="evidence" value="ECO:0007669"/>
    <property type="project" value="UniProtKB-KW"/>
</dbReference>
<keyword evidence="3" id="KW-1185">Reference proteome</keyword>
<proteinExistence type="predicted"/>
<feature type="compositionally biased region" description="Low complexity" evidence="1">
    <location>
        <begin position="263"/>
        <end position="305"/>
    </location>
</feature>
<evidence type="ECO:0000256" key="1">
    <source>
        <dbReference type="SAM" id="MobiDB-lite"/>
    </source>
</evidence>
<sequence>MDLFNNSKPKTYFEWEDPKMFPDDFDIPFFPDFPNDNDNDKQQPFHIRDNSKNMSMTNNNSFFTNNQFQPLENSIQEERQIHHQDNQMKQEEEKVFSVDDLAEFYFQEEPNNPIDWNYFNEFESFEKNESPFMLIPNHLVQNPNSKVTPSKSNRKLSRTKRKKEMDIITLNDSDYSSFVNGFEMNSFANNFFDNKFVDFENNILMNSFDIQNENNLFGDDFYGDKFQDSKPIQKSKQQNEKQTKSNQNQKNQNQKNQNEKQNQKNQNQKNQKIQNQKIQNQKIQNQKIQNQKSKIQNQKIQNEQQPVRIIKKRKRAEETYMDPIKNERELIRFFAQKPKPRIGERLDKIASIYTDFVEGWGSTTFSDFINHGKIPDLIKIDNRVFWIMARVAFPKKTDVHFFKKKAYNARRGVSKFLKVNFKMSNNTGYKHGRLIFQKSNELENVDNNNKI</sequence>
<feature type="compositionally biased region" description="Basic residues" evidence="1">
    <location>
        <begin position="152"/>
        <end position="162"/>
    </location>
</feature>
<feature type="region of interest" description="Disordered" evidence="1">
    <location>
        <begin position="221"/>
        <end position="308"/>
    </location>
</feature>
<feature type="compositionally biased region" description="Low complexity" evidence="1">
    <location>
        <begin position="244"/>
        <end position="256"/>
    </location>
</feature>
<dbReference type="AlphaFoldDB" id="A0A9Q0LUS2"/>
<accession>A0A9Q0LUS2</accession>
<reference evidence="2" key="1">
    <citation type="submission" date="2022-10" db="EMBL/GenBank/DDBJ databases">
        <title>Novel sulphate-reducing endosymbionts in the free-living metamonad Anaeramoeba.</title>
        <authorList>
            <person name="Jerlstrom-Hultqvist J."/>
            <person name="Cepicka I."/>
            <person name="Gallot-Lavallee L."/>
            <person name="Salas-Leiva D."/>
            <person name="Curtis B.A."/>
            <person name="Zahonova K."/>
            <person name="Pipaliya S."/>
            <person name="Dacks J."/>
            <person name="Roger A.J."/>
        </authorList>
    </citation>
    <scope>NUCLEOTIDE SEQUENCE</scope>
    <source>
        <strain evidence="2">BMAN</strain>
    </source>
</reference>
<keyword evidence="2" id="KW-0378">Hydrolase</keyword>
<name>A0A9Q0LUS2_ANAIG</name>
<evidence type="ECO:0000313" key="2">
    <source>
        <dbReference type="EMBL" id="KAJ5079297.1"/>
    </source>
</evidence>
<feature type="compositionally biased region" description="Polar residues" evidence="1">
    <location>
        <begin position="142"/>
        <end position="151"/>
    </location>
</feature>
<gene>
    <name evidence="2" type="ORF">M0811_04318</name>
</gene>
<protein>
    <submittedName>
        <fullName evidence="2">M7gpppn-mRNA hydrolase</fullName>
    </submittedName>
</protein>
<comment type="caution">
    <text evidence="2">The sequence shown here is derived from an EMBL/GenBank/DDBJ whole genome shotgun (WGS) entry which is preliminary data.</text>
</comment>
<dbReference type="EMBL" id="JAPDFW010000033">
    <property type="protein sequence ID" value="KAJ5079297.1"/>
    <property type="molecule type" value="Genomic_DNA"/>
</dbReference>
<feature type="region of interest" description="Disordered" evidence="1">
    <location>
        <begin position="142"/>
        <end position="162"/>
    </location>
</feature>
<organism evidence="2 3">
    <name type="scientific">Anaeramoeba ignava</name>
    <name type="common">Anaerobic marine amoeba</name>
    <dbReference type="NCBI Taxonomy" id="1746090"/>
    <lineage>
        <taxon>Eukaryota</taxon>
        <taxon>Metamonada</taxon>
        <taxon>Anaeramoebidae</taxon>
        <taxon>Anaeramoeba</taxon>
    </lineage>
</organism>